<dbReference type="PROSITE" id="PS00137">
    <property type="entry name" value="SUBTILASE_HIS"/>
    <property type="match status" value="1"/>
</dbReference>
<dbReference type="Gene3D" id="3.40.50.200">
    <property type="entry name" value="Peptidase S8/S53 domain"/>
    <property type="match status" value="1"/>
</dbReference>
<feature type="chain" id="PRO_5020498939" description="PA domain-containing protein" evidence="8">
    <location>
        <begin position="31"/>
        <end position="1390"/>
    </location>
</feature>
<keyword evidence="8" id="KW-0732">Signal</keyword>
<keyword evidence="12" id="KW-1185">Reference proteome</keyword>
<organism evidence="11 12">
    <name type="scientific">Kribbella jiaozuonensis</name>
    <dbReference type="NCBI Taxonomy" id="2575441"/>
    <lineage>
        <taxon>Bacteria</taxon>
        <taxon>Bacillati</taxon>
        <taxon>Actinomycetota</taxon>
        <taxon>Actinomycetes</taxon>
        <taxon>Propionibacteriales</taxon>
        <taxon>Kribbellaceae</taxon>
        <taxon>Kribbella</taxon>
    </lineage>
</organism>
<dbReference type="InterPro" id="IPR046450">
    <property type="entry name" value="PA_dom_sf"/>
</dbReference>
<comment type="similarity">
    <text evidence="1 6 7">Belongs to the peptidase S8 family.</text>
</comment>
<dbReference type="Gene3D" id="2.130.10.10">
    <property type="entry name" value="YVTN repeat-like/Quinoprotein amine dehydrogenase"/>
    <property type="match status" value="4"/>
</dbReference>
<evidence type="ECO:0000256" key="7">
    <source>
        <dbReference type="RuleBase" id="RU003355"/>
    </source>
</evidence>
<dbReference type="SUPFAM" id="SSF52743">
    <property type="entry name" value="Subtilisin-like"/>
    <property type="match status" value="1"/>
</dbReference>
<sequence>MHPVPRRVLRGALALATPLTLVLAATPAVANQPTSTPPTPSTRVIVQFAGRPVPEQAAVQAAHASFRQAVATAGIHATVTREFTQLLNAVAVTTDAAGVARLRTLPGVTAVYPDQQVHSSGDAALAQIKAPEVWQTKDRKGTAVTGAGQTIAIVDTGIDYTHPDLGGGFGKGHKVAAGYDFVNNDADPMDDNGHGTHVAGIVAGRSPQADGRTGVAPGATLTAYKVLGADGNGYESAVIAGFEAAVAAGNPFRATVVNLSLSGDPAPDDPLEQAAENAVHDGVVVVAAAGNAGPGEGTVGSPAEAPDVLAVGASITGIDVPTVAVTAPVKRTLDVQRVGLSANPPAGGEDLEVVDAVNGAPGDYDSIDATGKAVLVAYNSEMLGDILATAEQHGAKAVLLRTPNYYKGGAGHLLIPAFTAGTSDPGKASLVATVMNGTDAADLSQWLTQGPVRVHIGGADATDQIAEFSSHGPAAGSYAIKPDLVAPGVEIRSTWPGGQYAEDSGTSMAAPHVAGAAALVRQAHPDWTADQVTAALTGGADRLSATLDAVTQGSGRLDVASADQLAVLASRRSLSLGAADLSSHTLHSTTTVTLTNVSSTTRTLHLDAKSATGTPATVSVTPSSARLSPGKKVTVRVTVAGARPSGVADWSGWLRASVSGSPELSVPWLLAVRPLDLHANPDPTISGASVYIHSDAALTAAPRVSVTAPGSHHAITGTATFDHTGWWKYSVPAGPAGAYQVSAVARTPSGAWLDGQTSYEELGTAHGSGPDGWQSVGPVSQGAEKIGYTSKAGRMFAQPYLSSRPGVFRTDDGGTTWRELRNLPIGGGVDLGMATDPTRPDTVYLAVEGGPDPTYQGKILVSHDAGDTWTTLPFPDVSPSDLSIDPTGRVLVVPTFGNSIYVSTDRGQTWTNYPSPGEHLQQVSLIGHDLYFGDGLKLYVIRNVDGTPEPRQELFTSPEDDQFVVSVAGDANLLVARTPRRLYLSRDHGASWQPGPAAPDADAFSSVQVVNGDVYAAASDEIFVDRGEGAQWTTMPSPVHGDLVRISSPPNSKQLVVSAAGSGVYLTDDSGATYHRVGLTSADVHALAVGQDASGKPTLVAGTTFSTFTTALPVQRVPDPAGYDWGLNGSDILLGNRITALTTDPADPHRLFRAVSKAQGRPTIEESTDGGRTWTVKLNVLADARVYQIVVDPANRDYIYAAVDDVLSPGVVVSRDGGKTWRKNNLPIGVTAIAADPRNPDHLWLGGPDGLYRSDDQGQSVQRLSAVPVSVMVLDPRNLDHLVLGGSGLFDSRDGGRTVKAASTSGFRLNITALTYGADGQLFAADGDSSDAGLPVGGRGVLNSRDGGRSWHNISDGLPNLDVASLITSPDGQWLYAGTVGGGVYRVTTH</sequence>
<dbReference type="PROSITE" id="PS00136">
    <property type="entry name" value="SUBTILASE_ASP"/>
    <property type="match status" value="1"/>
</dbReference>
<keyword evidence="3 6" id="KW-0378">Hydrolase</keyword>
<evidence type="ECO:0000256" key="1">
    <source>
        <dbReference type="ARBA" id="ARBA00011073"/>
    </source>
</evidence>
<dbReference type="GO" id="GO:0004252">
    <property type="term" value="F:serine-type endopeptidase activity"/>
    <property type="evidence" value="ECO:0007669"/>
    <property type="project" value="UniProtKB-UniRule"/>
</dbReference>
<feature type="active site" description="Charge relay system" evidence="5 6">
    <location>
        <position position="507"/>
    </location>
</feature>
<feature type="domain" description="Peptidase S8/S53" evidence="9">
    <location>
        <begin position="146"/>
        <end position="543"/>
    </location>
</feature>
<dbReference type="InterPro" id="IPR023828">
    <property type="entry name" value="Peptidase_S8_Ser-AS"/>
</dbReference>
<dbReference type="CDD" id="cd15482">
    <property type="entry name" value="Sialidase_non-viral"/>
    <property type="match status" value="1"/>
</dbReference>
<dbReference type="Gene3D" id="3.50.30.30">
    <property type="match status" value="1"/>
</dbReference>
<accession>A0A4U3LTM7</accession>
<reference evidence="11 12" key="1">
    <citation type="submission" date="2019-04" db="EMBL/GenBank/DDBJ databases">
        <title>Kribbella sp. NEAU-THZ 27 nov., a novel actinomycete isolated from soil.</title>
        <authorList>
            <person name="Duan L."/>
        </authorList>
    </citation>
    <scope>NUCLEOTIDE SEQUENCE [LARGE SCALE GENOMIC DNA]</scope>
    <source>
        <strain evidence="12">NEAU-THZ27</strain>
    </source>
</reference>
<evidence type="ECO:0000256" key="5">
    <source>
        <dbReference type="PIRSR" id="PIRSR615500-1"/>
    </source>
</evidence>
<dbReference type="OrthoDB" id="9764804at2"/>
<feature type="domain" description="Inhibitor I9" evidence="10">
    <location>
        <begin position="44"/>
        <end position="118"/>
    </location>
</feature>
<dbReference type="Pfam" id="PF05922">
    <property type="entry name" value="Inhibitor_I9"/>
    <property type="match status" value="1"/>
</dbReference>
<evidence type="ECO:0000313" key="11">
    <source>
        <dbReference type="EMBL" id="TKK78076.1"/>
    </source>
</evidence>
<dbReference type="InterPro" id="IPR015943">
    <property type="entry name" value="WD40/YVTN_repeat-like_dom_sf"/>
</dbReference>
<feature type="active site" description="Charge relay system" evidence="5 6">
    <location>
        <position position="194"/>
    </location>
</feature>
<evidence type="ECO:0000313" key="12">
    <source>
        <dbReference type="Proteomes" id="UP000305836"/>
    </source>
</evidence>
<dbReference type="InterPro" id="IPR013783">
    <property type="entry name" value="Ig-like_fold"/>
</dbReference>
<dbReference type="EMBL" id="SZPZ01000003">
    <property type="protein sequence ID" value="TKK78076.1"/>
    <property type="molecule type" value="Genomic_DNA"/>
</dbReference>
<dbReference type="SUPFAM" id="SSF52025">
    <property type="entry name" value="PA domain"/>
    <property type="match status" value="1"/>
</dbReference>
<name>A0A4U3LTM7_9ACTN</name>
<evidence type="ECO:0000259" key="10">
    <source>
        <dbReference type="Pfam" id="PF05922"/>
    </source>
</evidence>
<dbReference type="InterPro" id="IPR010259">
    <property type="entry name" value="S8pro/Inhibitor_I9"/>
</dbReference>
<dbReference type="InterPro" id="IPR000209">
    <property type="entry name" value="Peptidase_S8/S53_dom"/>
</dbReference>
<evidence type="ECO:0000256" key="4">
    <source>
        <dbReference type="ARBA" id="ARBA00022825"/>
    </source>
</evidence>
<dbReference type="InterPro" id="IPR022398">
    <property type="entry name" value="Peptidase_S8_His-AS"/>
</dbReference>
<dbReference type="Gene3D" id="3.30.70.80">
    <property type="entry name" value="Peptidase S8 propeptide/proteinase inhibitor I9"/>
    <property type="match status" value="1"/>
</dbReference>
<dbReference type="Gene3D" id="2.60.40.10">
    <property type="entry name" value="Immunoglobulins"/>
    <property type="match status" value="1"/>
</dbReference>
<evidence type="ECO:0008006" key="13">
    <source>
        <dbReference type="Google" id="ProtNLM"/>
    </source>
</evidence>
<dbReference type="InterPro" id="IPR036852">
    <property type="entry name" value="Peptidase_S8/S53_dom_sf"/>
</dbReference>
<dbReference type="PANTHER" id="PTHR43806">
    <property type="entry name" value="PEPTIDASE S8"/>
    <property type="match status" value="1"/>
</dbReference>
<evidence type="ECO:0000259" key="9">
    <source>
        <dbReference type="Pfam" id="PF00082"/>
    </source>
</evidence>
<evidence type="ECO:0000256" key="8">
    <source>
        <dbReference type="SAM" id="SignalP"/>
    </source>
</evidence>
<keyword evidence="2 6" id="KW-0645">Protease</keyword>
<dbReference type="Proteomes" id="UP000305836">
    <property type="component" value="Unassembled WGS sequence"/>
</dbReference>
<dbReference type="GO" id="GO:0006508">
    <property type="term" value="P:proteolysis"/>
    <property type="evidence" value="ECO:0007669"/>
    <property type="project" value="UniProtKB-KW"/>
</dbReference>
<proteinExistence type="inferred from homology"/>
<evidence type="ECO:0000256" key="2">
    <source>
        <dbReference type="ARBA" id="ARBA00022670"/>
    </source>
</evidence>
<dbReference type="PROSITE" id="PS00138">
    <property type="entry name" value="SUBTILASE_SER"/>
    <property type="match status" value="1"/>
</dbReference>
<dbReference type="InterPro" id="IPR023827">
    <property type="entry name" value="Peptidase_S8_Asp-AS"/>
</dbReference>
<feature type="active site" description="Charge relay system" evidence="5 6">
    <location>
        <position position="155"/>
    </location>
</feature>
<feature type="signal peptide" evidence="8">
    <location>
        <begin position="1"/>
        <end position="30"/>
    </location>
</feature>
<dbReference type="InterPro" id="IPR037045">
    <property type="entry name" value="S8pro/Inhibitor_I9_sf"/>
</dbReference>
<dbReference type="InterPro" id="IPR015500">
    <property type="entry name" value="Peptidase_S8_subtilisin-rel"/>
</dbReference>
<dbReference type="SUPFAM" id="SSF110296">
    <property type="entry name" value="Oligoxyloglucan reducing end-specific cellobiohydrolase"/>
    <property type="match status" value="3"/>
</dbReference>
<dbReference type="PRINTS" id="PR00723">
    <property type="entry name" value="SUBTILISIN"/>
</dbReference>
<protein>
    <recommendedName>
        <fullName evidence="13">PA domain-containing protein</fullName>
    </recommendedName>
</protein>
<dbReference type="Pfam" id="PF00082">
    <property type="entry name" value="Peptidase_S8"/>
    <property type="match status" value="1"/>
</dbReference>
<dbReference type="PANTHER" id="PTHR43806:SF65">
    <property type="entry name" value="SERINE PROTEASE APRX"/>
    <property type="match status" value="1"/>
</dbReference>
<comment type="caution">
    <text evidence="11">The sequence shown here is derived from an EMBL/GenBank/DDBJ whole genome shotgun (WGS) entry which is preliminary data.</text>
</comment>
<dbReference type="GO" id="GO:0005975">
    <property type="term" value="P:carbohydrate metabolic process"/>
    <property type="evidence" value="ECO:0007669"/>
    <property type="project" value="UniProtKB-ARBA"/>
</dbReference>
<evidence type="ECO:0000256" key="6">
    <source>
        <dbReference type="PROSITE-ProRule" id="PRU01240"/>
    </source>
</evidence>
<dbReference type="InterPro" id="IPR050131">
    <property type="entry name" value="Peptidase_S8_subtilisin-like"/>
</dbReference>
<gene>
    <name evidence="11" type="ORF">FDA38_23550</name>
</gene>
<keyword evidence="4 6" id="KW-0720">Serine protease</keyword>
<dbReference type="PROSITE" id="PS51892">
    <property type="entry name" value="SUBTILASE"/>
    <property type="match status" value="1"/>
</dbReference>
<evidence type="ECO:0000256" key="3">
    <source>
        <dbReference type="ARBA" id="ARBA00022801"/>
    </source>
</evidence>
<dbReference type="RefSeq" id="WP_137256238.1">
    <property type="nucleotide sequence ID" value="NZ_JBHSPQ010000002.1"/>
</dbReference>